<evidence type="ECO:0000256" key="1">
    <source>
        <dbReference type="ARBA" id="ARBA00008791"/>
    </source>
</evidence>
<dbReference type="OrthoDB" id="9816117at2"/>
<comment type="similarity">
    <text evidence="1">Belongs to the universal stress protein A family.</text>
</comment>
<gene>
    <name evidence="3" type="ORF">B1H19_03460</name>
</gene>
<keyword evidence="4" id="KW-1185">Reference proteome</keyword>
<evidence type="ECO:0000313" key="3">
    <source>
        <dbReference type="EMBL" id="ARF53345.1"/>
    </source>
</evidence>
<accession>A0A1V0TK82</accession>
<dbReference type="SUPFAM" id="SSF52402">
    <property type="entry name" value="Adenine nucleotide alpha hydrolases-like"/>
    <property type="match status" value="2"/>
</dbReference>
<dbReference type="PRINTS" id="PR01438">
    <property type="entry name" value="UNVRSLSTRESS"/>
</dbReference>
<dbReference type="Proteomes" id="UP000192726">
    <property type="component" value="Chromosome"/>
</dbReference>
<feature type="domain" description="UspA" evidence="2">
    <location>
        <begin position="1"/>
        <end position="136"/>
    </location>
</feature>
<proteinExistence type="inferred from homology"/>
<sequence>MTHPIVVGVDGSGRSLRALVWAAHEAVLHRCALRIVHVLPREHAYATTAADRAREASSRDQGVVAEAAAIARETHPELEVVTDLPAGAPAAVLLTGSEHAHTVVLGAKGLGGFGSLLLGSVALQVVGHAASPAVVVNHVTTGHRRIVVGADGSTHSQAALAYAVQEASLRGAQLQAVHAWSYPGPEAAVSAVQAAAEKHRQSLEEWLVPLREAHPDVEVVEELAHEAPALALARASDRADLMVVGSRGRGGFRGLALGSVSHALLQFSQCPLAVIRPRPQPTPG</sequence>
<feature type="domain" description="UspA" evidence="2">
    <location>
        <begin position="144"/>
        <end position="276"/>
    </location>
</feature>
<protein>
    <recommendedName>
        <fullName evidence="2">UspA domain-containing protein</fullName>
    </recommendedName>
</protein>
<dbReference type="PANTHER" id="PTHR46268">
    <property type="entry name" value="STRESS RESPONSE PROTEIN NHAX"/>
    <property type="match status" value="1"/>
</dbReference>
<dbReference type="RefSeq" id="WP_083102775.1">
    <property type="nucleotide sequence ID" value="NZ_CP020569.1"/>
</dbReference>
<dbReference type="STRING" id="553510.B1H19_03460"/>
<dbReference type="Gene3D" id="3.40.50.620">
    <property type="entry name" value="HUPs"/>
    <property type="match status" value="2"/>
</dbReference>
<dbReference type="InterPro" id="IPR014729">
    <property type="entry name" value="Rossmann-like_a/b/a_fold"/>
</dbReference>
<dbReference type="Pfam" id="PF00582">
    <property type="entry name" value="Usp"/>
    <property type="match status" value="2"/>
</dbReference>
<dbReference type="AlphaFoldDB" id="A0A1V0TK82"/>
<organism evidence="3 4">
    <name type="scientific">Streptomyces gilvosporeus</name>
    <dbReference type="NCBI Taxonomy" id="553510"/>
    <lineage>
        <taxon>Bacteria</taxon>
        <taxon>Bacillati</taxon>
        <taxon>Actinomycetota</taxon>
        <taxon>Actinomycetes</taxon>
        <taxon>Kitasatosporales</taxon>
        <taxon>Streptomycetaceae</taxon>
        <taxon>Streptomyces</taxon>
    </lineage>
</organism>
<dbReference type="PANTHER" id="PTHR46268:SF6">
    <property type="entry name" value="UNIVERSAL STRESS PROTEIN UP12"/>
    <property type="match status" value="1"/>
</dbReference>
<evidence type="ECO:0000259" key="2">
    <source>
        <dbReference type="Pfam" id="PF00582"/>
    </source>
</evidence>
<name>A0A1V0TK82_9ACTN</name>
<evidence type="ECO:0000313" key="4">
    <source>
        <dbReference type="Proteomes" id="UP000192726"/>
    </source>
</evidence>
<dbReference type="InterPro" id="IPR006016">
    <property type="entry name" value="UspA"/>
</dbReference>
<dbReference type="KEGG" id="sgv:B1H19_03460"/>
<dbReference type="EMBL" id="CP020569">
    <property type="protein sequence ID" value="ARF53345.1"/>
    <property type="molecule type" value="Genomic_DNA"/>
</dbReference>
<dbReference type="InterPro" id="IPR006015">
    <property type="entry name" value="Universal_stress_UspA"/>
</dbReference>
<reference evidence="3 4" key="1">
    <citation type="submission" date="2017-04" db="EMBL/GenBank/DDBJ databases">
        <title>Complete Genome Sequence of Streptomyces gilvosporeus F607, a Capable Producer of Natamycin.</title>
        <authorList>
            <person name="Zong G."/>
            <person name="Zhong C."/>
            <person name="Fu J."/>
            <person name="Qin R."/>
            <person name="Cao G."/>
        </authorList>
    </citation>
    <scope>NUCLEOTIDE SEQUENCE [LARGE SCALE GENOMIC DNA]</scope>
    <source>
        <strain evidence="3 4">F607</strain>
    </source>
</reference>